<gene>
    <name evidence="2" type="ORF">BDV98DRAFT_563247</name>
</gene>
<evidence type="ECO:0000313" key="3">
    <source>
        <dbReference type="Proteomes" id="UP000305067"/>
    </source>
</evidence>
<dbReference type="Proteomes" id="UP000305067">
    <property type="component" value="Unassembled WGS sequence"/>
</dbReference>
<keyword evidence="1" id="KW-0812">Transmembrane</keyword>
<dbReference type="PANTHER" id="PTHR37992:SF1">
    <property type="entry name" value="DUF1774-DOMAIN-CONTAINING PROTEIN"/>
    <property type="match status" value="1"/>
</dbReference>
<dbReference type="STRING" id="1884261.A0A5C3QQR7"/>
<dbReference type="PANTHER" id="PTHR37992">
    <property type="entry name" value="EXPRESSED PROTEIN"/>
    <property type="match status" value="1"/>
</dbReference>
<feature type="transmembrane region" description="Helical" evidence="1">
    <location>
        <begin position="123"/>
        <end position="147"/>
    </location>
</feature>
<protein>
    <submittedName>
        <fullName evidence="2">Uncharacterized protein</fullName>
    </submittedName>
</protein>
<dbReference type="InterPro" id="IPR013920">
    <property type="entry name" value="DUF1774_fun"/>
</dbReference>
<organism evidence="2 3">
    <name type="scientific">Pterulicium gracile</name>
    <dbReference type="NCBI Taxonomy" id="1884261"/>
    <lineage>
        <taxon>Eukaryota</taxon>
        <taxon>Fungi</taxon>
        <taxon>Dikarya</taxon>
        <taxon>Basidiomycota</taxon>
        <taxon>Agaricomycotina</taxon>
        <taxon>Agaricomycetes</taxon>
        <taxon>Agaricomycetidae</taxon>
        <taxon>Agaricales</taxon>
        <taxon>Pleurotineae</taxon>
        <taxon>Pterulaceae</taxon>
        <taxon>Pterulicium</taxon>
    </lineage>
</organism>
<accession>A0A5C3QQR7</accession>
<dbReference type="OrthoDB" id="3342455at2759"/>
<reference evidence="2 3" key="1">
    <citation type="journal article" date="2019" name="Nat. Ecol. Evol.">
        <title>Megaphylogeny resolves global patterns of mushroom evolution.</title>
        <authorList>
            <person name="Varga T."/>
            <person name="Krizsan K."/>
            <person name="Foldi C."/>
            <person name="Dima B."/>
            <person name="Sanchez-Garcia M."/>
            <person name="Sanchez-Ramirez S."/>
            <person name="Szollosi G.J."/>
            <person name="Szarkandi J.G."/>
            <person name="Papp V."/>
            <person name="Albert L."/>
            <person name="Andreopoulos W."/>
            <person name="Angelini C."/>
            <person name="Antonin V."/>
            <person name="Barry K.W."/>
            <person name="Bougher N.L."/>
            <person name="Buchanan P."/>
            <person name="Buyck B."/>
            <person name="Bense V."/>
            <person name="Catcheside P."/>
            <person name="Chovatia M."/>
            <person name="Cooper J."/>
            <person name="Damon W."/>
            <person name="Desjardin D."/>
            <person name="Finy P."/>
            <person name="Geml J."/>
            <person name="Haridas S."/>
            <person name="Hughes K."/>
            <person name="Justo A."/>
            <person name="Karasinski D."/>
            <person name="Kautmanova I."/>
            <person name="Kiss B."/>
            <person name="Kocsube S."/>
            <person name="Kotiranta H."/>
            <person name="LaButti K.M."/>
            <person name="Lechner B.E."/>
            <person name="Liimatainen K."/>
            <person name="Lipzen A."/>
            <person name="Lukacs Z."/>
            <person name="Mihaltcheva S."/>
            <person name="Morgado L.N."/>
            <person name="Niskanen T."/>
            <person name="Noordeloos M.E."/>
            <person name="Ohm R.A."/>
            <person name="Ortiz-Santana B."/>
            <person name="Ovrebo C."/>
            <person name="Racz N."/>
            <person name="Riley R."/>
            <person name="Savchenko A."/>
            <person name="Shiryaev A."/>
            <person name="Soop K."/>
            <person name="Spirin V."/>
            <person name="Szebenyi C."/>
            <person name="Tomsovsky M."/>
            <person name="Tulloss R.E."/>
            <person name="Uehling J."/>
            <person name="Grigoriev I.V."/>
            <person name="Vagvolgyi C."/>
            <person name="Papp T."/>
            <person name="Martin F.M."/>
            <person name="Miettinen O."/>
            <person name="Hibbett D.S."/>
            <person name="Nagy L.G."/>
        </authorList>
    </citation>
    <scope>NUCLEOTIDE SEQUENCE [LARGE SCALE GENOMIC DNA]</scope>
    <source>
        <strain evidence="2 3">CBS 309.79</strain>
    </source>
</reference>
<proteinExistence type="predicted"/>
<keyword evidence="1" id="KW-1133">Transmembrane helix</keyword>
<feature type="transmembrane region" description="Helical" evidence="1">
    <location>
        <begin position="99"/>
        <end position="117"/>
    </location>
</feature>
<evidence type="ECO:0000256" key="1">
    <source>
        <dbReference type="SAM" id="Phobius"/>
    </source>
</evidence>
<sequence length="312" mass="34879">MEALPIDMDHPRVKEYLSLIRLQVLTPLSLLISIATMVICGFLVDPSISQMARLYPTAVSPKTSILSLYIAAIYLGQIGYCVLLVLVSKPETKKTLVQGVGLALVFANWVMAFWAVAWVFRLFLVATILQGLLILLLLYSNLALLIYHPPTGERPFDMALIHAPLRFFLILPLYVLFPYMLFVALGHVYNVADGMPVNYTDYAWSGFAVVISTNLVGLVVILVRRDIVWCVAATWIAISIWSKRPKPAPVYITEILFTVLHPLALFTSFVYHKFYSSRRTAPIMLPPDGEEAVVVANEERGPREVDPNGWGA</sequence>
<feature type="transmembrane region" description="Helical" evidence="1">
    <location>
        <begin position="167"/>
        <end position="190"/>
    </location>
</feature>
<evidence type="ECO:0000313" key="2">
    <source>
        <dbReference type="EMBL" id="TFL03907.1"/>
    </source>
</evidence>
<dbReference type="EMBL" id="ML178819">
    <property type="protein sequence ID" value="TFL03907.1"/>
    <property type="molecule type" value="Genomic_DNA"/>
</dbReference>
<dbReference type="AlphaFoldDB" id="A0A5C3QQR7"/>
<keyword evidence="1" id="KW-0472">Membrane</keyword>
<feature type="transmembrane region" description="Helical" evidence="1">
    <location>
        <begin position="20"/>
        <end position="44"/>
    </location>
</feature>
<name>A0A5C3QQR7_9AGAR</name>
<keyword evidence="3" id="KW-1185">Reference proteome</keyword>
<feature type="transmembrane region" description="Helical" evidence="1">
    <location>
        <begin position="64"/>
        <end position="87"/>
    </location>
</feature>
<feature type="transmembrane region" description="Helical" evidence="1">
    <location>
        <begin position="250"/>
        <end position="271"/>
    </location>
</feature>
<feature type="transmembrane region" description="Helical" evidence="1">
    <location>
        <begin position="202"/>
        <end position="222"/>
    </location>
</feature>